<sequence>MPEDLLTIDDNFCGLDMNAPLGVSSMVRGLPIFTEDGDRMTSVIAYVYKNHSLAFVGTKSGKLKKAGANLVSQPVELVSQPVELVSQPVELVSQPQPGAWNLPPIQGAGAEVVVLGLPGMQCQSGVESNLFCEGGSYLGQAPGVGKEDRGGRLLRANFYFFSLAVPVRRVPIGNSSPQWLCFKPHSLELTAARWEALTSQKFTTLQLLELQHSLEKHCELPPPCATLGKCPFSSPPTVLPLEEIKHILTHFCLQLSPCMAGLLTPTCSAGRSRHGDSFAACLAHATPSLSKSLGFASIFHERQLRCLSILWSMEAALAPEGFWGSFANHQGLNLLDEEEVKLLGLRFSRRRSENKDGWVQR</sequence>
<name>A0A835NKM0_9PASS</name>
<evidence type="ECO:0000256" key="1">
    <source>
        <dbReference type="ARBA" id="ARBA00023180"/>
    </source>
</evidence>
<dbReference type="EMBL" id="JADDUC010000162">
    <property type="protein sequence ID" value="KAG0116755.1"/>
    <property type="molecule type" value="Genomic_DNA"/>
</dbReference>
<proteinExistence type="predicted"/>
<protein>
    <recommendedName>
        <fullName evidence="2">Sema domain-containing protein</fullName>
    </recommendedName>
</protein>
<dbReference type="Proteomes" id="UP000618051">
    <property type="component" value="Unassembled WGS sequence"/>
</dbReference>
<dbReference type="OrthoDB" id="125363at2759"/>
<dbReference type="SUPFAM" id="SSF101912">
    <property type="entry name" value="Sema domain"/>
    <property type="match status" value="1"/>
</dbReference>
<reference evidence="3" key="1">
    <citation type="submission" date="2020-10" db="EMBL/GenBank/DDBJ databases">
        <title>Feather gene expression reveals the developmental basis of iridescence in African starlings.</title>
        <authorList>
            <person name="Rubenstein D.R."/>
        </authorList>
    </citation>
    <scope>NUCLEOTIDE SEQUENCE</scope>
    <source>
        <strain evidence="3">SS15</strain>
        <tissue evidence="3">Liver</tissue>
    </source>
</reference>
<dbReference type="InterPro" id="IPR036352">
    <property type="entry name" value="Semap_dom_sf"/>
</dbReference>
<dbReference type="EMBL" id="JADDUC020000005">
    <property type="protein sequence ID" value="KAI1239540.1"/>
    <property type="molecule type" value="Genomic_DNA"/>
</dbReference>
<organism evidence="3">
    <name type="scientific">Lamprotornis superbus</name>
    <dbReference type="NCBI Taxonomy" id="245042"/>
    <lineage>
        <taxon>Eukaryota</taxon>
        <taxon>Metazoa</taxon>
        <taxon>Chordata</taxon>
        <taxon>Craniata</taxon>
        <taxon>Vertebrata</taxon>
        <taxon>Euteleostomi</taxon>
        <taxon>Archelosauria</taxon>
        <taxon>Archosauria</taxon>
        <taxon>Dinosauria</taxon>
        <taxon>Saurischia</taxon>
        <taxon>Theropoda</taxon>
        <taxon>Coelurosauria</taxon>
        <taxon>Aves</taxon>
        <taxon>Neognathae</taxon>
        <taxon>Neoaves</taxon>
        <taxon>Telluraves</taxon>
        <taxon>Australaves</taxon>
        <taxon>Passeriformes</taxon>
        <taxon>Sturnidae</taxon>
        <taxon>Lamprotornis</taxon>
    </lineage>
</organism>
<evidence type="ECO:0000313" key="5">
    <source>
        <dbReference type="Proteomes" id="UP000618051"/>
    </source>
</evidence>
<feature type="domain" description="Sema" evidence="2">
    <location>
        <begin position="6"/>
        <end position="88"/>
    </location>
</feature>
<dbReference type="AlphaFoldDB" id="A0A835NKM0"/>
<evidence type="ECO:0000259" key="2">
    <source>
        <dbReference type="Pfam" id="PF01403"/>
    </source>
</evidence>
<accession>A0A835NKM0</accession>
<reference evidence="4 5" key="2">
    <citation type="journal article" date="2021" name="J. Hered.">
        <title>Feather Gene Expression Elucidates the Developmental Basis of Plumage Iridescence in African Starlings.</title>
        <authorList>
            <person name="Rubenstein D.R."/>
            <person name="Corvelo A."/>
            <person name="MacManes M.D."/>
            <person name="Maia R."/>
            <person name="Narzisi G."/>
            <person name="Rousaki A."/>
            <person name="Vandenabeele P."/>
            <person name="Shawkey M.D."/>
            <person name="Solomon J."/>
        </authorList>
    </citation>
    <scope>NUCLEOTIDE SEQUENCE [LARGE SCALE GENOMIC DNA]</scope>
    <source>
        <strain evidence="4">SS15</strain>
    </source>
</reference>
<evidence type="ECO:0000313" key="3">
    <source>
        <dbReference type="EMBL" id="KAG0116755.1"/>
    </source>
</evidence>
<evidence type="ECO:0000313" key="4">
    <source>
        <dbReference type="EMBL" id="KAI1239540.1"/>
    </source>
</evidence>
<comment type="caution">
    <text evidence="3">The sequence shown here is derived from an EMBL/GenBank/DDBJ whole genome shotgun (WGS) entry which is preliminary data.</text>
</comment>
<keyword evidence="5" id="KW-1185">Reference proteome</keyword>
<reference evidence="4" key="3">
    <citation type="submission" date="2022-01" db="EMBL/GenBank/DDBJ databases">
        <authorList>
            <person name="Rubenstein D.R."/>
        </authorList>
    </citation>
    <scope>NUCLEOTIDE SEQUENCE</scope>
    <source>
        <strain evidence="4">SS15</strain>
        <tissue evidence="4">Liver</tissue>
    </source>
</reference>
<dbReference type="InterPro" id="IPR001627">
    <property type="entry name" value="Semap_dom"/>
</dbReference>
<dbReference type="InterPro" id="IPR015943">
    <property type="entry name" value="WD40/YVTN_repeat-like_dom_sf"/>
</dbReference>
<dbReference type="Gene3D" id="2.130.10.10">
    <property type="entry name" value="YVTN repeat-like/Quinoprotein amine dehydrogenase"/>
    <property type="match status" value="1"/>
</dbReference>
<keyword evidence="1" id="KW-0325">Glycoprotein</keyword>
<gene>
    <name evidence="4" type="ORF">IHE44_0012666</name>
    <name evidence="3" type="ORF">IHE44_003682</name>
</gene>
<dbReference type="Pfam" id="PF01403">
    <property type="entry name" value="Sema"/>
    <property type="match status" value="1"/>
</dbReference>